<reference evidence="2" key="1">
    <citation type="submission" date="2014-11" db="EMBL/GenBank/DDBJ databases">
        <authorList>
            <person name="Amaro Gonzalez C."/>
        </authorList>
    </citation>
    <scope>NUCLEOTIDE SEQUENCE</scope>
</reference>
<sequence>MCPNVSPCVSNQQSGGSLQPL</sequence>
<dbReference type="EMBL" id="GBXM01095582">
    <property type="protein sequence ID" value="JAH12995.1"/>
    <property type="molecule type" value="Transcribed_RNA"/>
</dbReference>
<evidence type="ECO:0000313" key="2">
    <source>
        <dbReference type="EMBL" id="JAH12995.1"/>
    </source>
</evidence>
<name>A0A0E9Q9I1_ANGAN</name>
<evidence type="ECO:0000256" key="1">
    <source>
        <dbReference type="SAM" id="MobiDB-lite"/>
    </source>
</evidence>
<feature type="region of interest" description="Disordered" evidence="1">
    <location>
        <begin position="1"/>
        <end position="21"/>
    </location>
</feature>
<dbReference type="AlphaFoldDB" id="A0A0E9Q9I1"/>
<reference evidence="2" key="2">
    <citation type="journal article" date="2015" name="Fish Shellfish Immunol.">
        <title>Early steps in the European eel (Anguilla anguilla)-Vibrio vulnificus interaction in the gills: Role of the RtxA13 toxin.</title>
        <authorList>
            <person name="Callol A."/>
            <person name="Pajuelo D."/>
            <person name="Ebbesson L."/>
            <person name="Teles M."/>
            <person name="MacKenzie S."/>
            <person name="Amaro C."/>
        </authorList>
    </citation>
    <scope>NUCLEOTIDE SEQUENCE</scope>
</reference>
<accession>A0A0E9Q9I1</accession>
<protein>
    <submittedName>
        <fullName evidence="2">Uncharacterized protein</fullName>
    </submittedName>
</protein>
<proteinExistence type="predicted"/>
<organism evidence="2">
    <name type="scientific">Anguilla anguilla</name>
    <name type="common">European freshwater eel</name>
    <name type="synonym">Muraena anguilla</name>
    <dbReference type="NCBI Taxonomy" id="7936"/>
    <lineage>
        <taxon>Eukaryota</taxon>
        <taxon>Metazoa</taxon>
        <taxon>Chordata</taxon>
        <taxon>Craniata</taxon>
        <taxon>Vertebrata</taxon>
        <taxon>Euteleostomi</taxon>
        <taxon>Actinopterygii</taxon>
        <taxon>Neopterygii</taxon>
        <taxon>Teleostei</taxon>
        <taxon>Anguilliformes</taxon>
        <taxon>Anguillidae</taxon>
        <taxon>Anguilla</taxon>
    </lineage>
</organism>
<feature type="compositionally biased region" description="Polar residues" evidence="1">
    <location>
        <begin position="7"/>
        <end position="21"/>
    </location>
</feature>